<name>A0A1M5EVS0_9BACT</name>
<dbReference type="STRING" id="1484053.SAMN05444274_11048"/>
<keyword evidence="1" id="KW-0472">Membrane</keyword>
<reference evidence="2 3" key="1">
    <citation type="submission" date="2016-11" db="EMBL/GenBank/DDBJ databases">
        <authorList>
            <person name="Jaros S."/>
            <person name="Januszkiewicz K."/>
            <person name="Wedrychowicz H."/>
        </authorList>
    </citation>
    <scope>NUCLEOTIDE SEQUENCE [LARGE SCALE GENOMIC DNA]</scope>
    <source>
        <strain evidence="2 3">DSM 26910</strain>
    </source>
</reference>
<evidence type="ECO:0000313" key="3">
    <source>
        <dbReference type="Proteomes" id="UP000184164"/>
    </source>
</evidence>
<keyword evidence="3" id="KW-1185">Reference proteome</keyword>
<gene>
    <name evidence="2" type="ORF">SAMN05444274_11048</name>
</gene>
<accession>A0A1M5EVS0</accession>
<feature type="transmembrane region" description="Helical" evidence="1">
    <location>
        <begin position="7"/>
        <end position="27"/>
    </location>
</feature>
<keyword evidence="1" id="KW-0812">Transmembrane</keyword>
<keyword evidence="1" id="KW-1133">Transmembrane helix</keyword>
<sequence>MRSLYKATIFIIMAFSANGIISASYFVKNSIYLMDTSSSSNSSRDRARFLIFAR</sequence>
<organism evidence="2 3">
    <name type="scientific">Mariniphaga anaerophila</name>
    <dbReference type="NCBI Taxonomy" id="1484053"/>
    <lineage>
        <taxon>Bacteria</taxon>
        <taxon>Pseudomonadati</taxon>
        <taxon>Bacteroidota</taxon>
        <taxon>Bacteroidia</taxon>
        <taxon>Marinilabiliales</taxon>
        <taxon>Prolixibacteraceae</taxon>
        <taxon>Mariniphaga</taxon>
    </lineage>
</organism>
<evidence type="ECO:0000313" key="2">
    <source>
        <dbReference type="EMBL" id="SHF83308.1"/>
    </source>
</evidence>
<protein>
    <submittedName>
        <fullName evidence="2">Uncharacterized protein</fullName>
    </submittedName>
</protein>
<proteinExistence type="predicted"/>
<dbReference type="EMBL" id="FQUM01000010">
    <property type="protein sequence ID" value="SHF83308.1"/>
    <property type="molecule type" value="Genomic_DNA"/>
</dbReference>
<dbReference type="Proteomes" id="UP000184164">
    <property type="component" value="Unassembled WGS sequence"/>
</dbReference>
<dbReference type="AlphaFoldDB" id="A0A1M5EVS0"/>
<evidence type="ECO:0000256" key="1">
    <source>
        <dbReference type="SAM" id="Phobius"/>
    </source>
</evidence>